<dbReference type="WBParaSite" id="SMUV_0000389901-mRNA-1">
    <property type="protein sequence ID" value="SMUV_0000389901-mRNA-1"/>
    <property type="gene ID" value="SMUV_0000389901"/>
</dbReference>
<dbReference type="Proteomes" id="UP000046393">
    <property type="component" value="Unplaced"/>
</dbReference>
<comment type="similarity">
    <text evidence="2 6">Belongs to the ATPase inhibitor family.</text>
</comment>
<evidence type="ECO:0000313" key="7">
    <source>
        <dbReference type="Proteomes" id="UP000046393"/>
    </source>
</evidence>
<dbReference type="Gene3D" id="1.20.5.500">
    <property type="entry name" value="Single helix bin"/>
    <property type="match status" value="1"/>
</dbReference>
<evidence type="ECO:0000256" key="1">
    <source>
        <dbReference type="ARBA" id="ARBA00004173"/>
    </source>
</evidence>
<keyword evidence="4" id="KW-0175">Coiled coil</keyword>
<keyword evidence="5 6" id="KW-0496">Mitochondrion</keyword>
<reference evidence="8" key="1">
    <citation type="submission" date="2017-02" db="UniProtKB">
        <authorList>
            <consortium name="WormBaseParasite"/>
        </authorList>
    </citation>
    <scope>IDENTIFICATION</scope>
</reference>
<evidence type="ECO:0000256" key="3">
    <source>
        <dbReference type="ARBA" id="ARBA00022946"/>
    </source>
</evidence>
<sequence length="82" mass="9237">MPSAILRGSFGGTIRSAGGAFSRLEAARESEYFFHLQEAQVKELKEHNNGTHEERSNVMDSEKLFRIAAEQRAKLSKMPQVE</sequence>
<accession>A0A0N5AHP2</accession>
<evidence type="ECO:0000313" key="8">
    <source>
        <dbReference type="WBParaSite" id="SMUV_0000389901-mRNA-1"/>
    </source>
</evidence>
<organism evidence="7 8">
    <name type="scientific">Syphacia muris</name>
    <dbReference type="NCBI Taxonomy" id="451379"/>
    <lineage>
        <taxon>Eukaryota</taxon>
        <taxon>Metazoa</taxon>
        <taxon>Ecdysozoa</taxon>
        <taxon>Nematoda</taxon>
        <taxon>Chromadorea</taxon>
        <taxon>Rhabditida</taxon>
        <taxon>Spirurina</taxon>
        <taxon>Oxyuridomorpha</taxon>
        <taxon>Oxyuroidea</taxon>
        <taxon>Oxyuridae</taxon>
        <taxon>Syphacia</taxon>
    </lineage>
</organism>
<evidence type="ECO:0000256" key="4">
    <source>
        <dbReference type="ARBA" id="ARBA00023054"/>
    </source>
</evidence>
<dbReference type="PANTHER" id="PTHR48417">
    <property type="entry name" value="ATP SYNTHASE F1 SUBUNIT EPSILON"/>
    <property type="match status" value="1"/>
</dbReference>
<dbReference type="SUPFAM" id="SSF64602">
    <property type="entry name" value="F1 ATPase inhibitor, IF1, C-terminal domain"/>
    <property type="match status" value="1"/>
</dbReference>
<comment type="function">
    <text evidence="6">Thought to be a regulatory component of the ATP-synthesizing complex in the mitochondria.</text>
</comment>
<dbReference type="AlphaFoldDB" id="A0A0N5AHP2"/>
<name>A0A0N5AHP2_9BILA</name>
<evidence type="ECO:0000256" key="6">
    <source>
        <dbReference type="RuleBase" id="RU368087"/>
    </source>
</evidence>
<dbReference type="GO" id="GO:0005739">
    <property type="term" value="C:mitochondrion"/>
    <property type="evidence" value="ECO:0007669"/>
    <property type="project" value="UniProtKB-SubCell"/>
</dbReference>
<dbReference type="InterPro" id="IPR007648">
    <property type="entry name" value="ATPase_inhibitor_mt"/>
</dbReference>
<dbReference type="Pfam" id="PF04568">
    <property type="entry name" value="IATP"/>
    <property type="match status" value="1"/>
</dbReference>
<evidence type="ECO:0000256" key="5">
    <source>
        <dbReference type="ARBA" id="ARBA00023128"/>
    </source>
</evidence>
<dbReference type="PANTHER" id="PTHR48417:SF1">
    <property type="entry name" value="ATP SYNTHASE F1 SUBUNIT EPSILON"/>
    <property type="match status" value="1"/>
</dbReference>
<comment type="subcellular location">
    <subcellularLocation>
        <location evidence="1 6">Mitochondrion</location>
    </subcellularLocation>
</comment>
<evidence type="ECO:0000256" key="2">
    <source>
        <dbReference type="ARBA" id="ARBA00010901"/>
    </source>
</evidence>
<dbReference type="GO" id="GO:0042030">
    <property type="term" value="F:ATPase inhibitor activity"/>
    <property type="evidence" value="ECO:0007669"/>
    <property type="project" value="InterPro"/>
</dbReference>
<proteinExistence type="inferred from homology"/>
<keyword evidence="3" id="KW-0809">Transit peptide</keyword>
<protein>
    <recommendedName>
        <fullName evidence="6">ATPase inhibitor, mitochondrial</fullName>
    </recommendedName>
</protein>
<keyword evidence="7" id="KW-1185">Reference proteome</keyword>